<name>A0A5C3LQL2_9AGAR</name>
<evidence type="ECO:0000256" key="1">
    <source>
        <dbReference type="SAM" id="SignalP"/>
    </source>
</evidence>
<dbReference type="GO" id="GO:0016787">
    <property type="term" value="F:hydrolase activity"/>
    <property type="evidence" value="ECO:0007669"/>
    <property type="project" value="UniProtKB-KW"/>
</dbReference>
<keyword evidence="3" id="KW-1185">Reference proteome</keyword>
<keyword evidence="2" id="KW-0378">Hydrolase</keyword>
<dbReference type="Gene3D" id="3.40.50.1820">
    <property type="entry name" value="alpha/beta hydrolase"/>
    <property type="match status" value="1"/>
</dbReference>
<keyword evidence="1" id="KW-0732">Signal</keyword>
<accession>A0A5C3LQL2</accession>
<gene>
    <name evidence="2" type="ORF">BDQ12DRAFT_700396</name>
</gene>
<feature type="chain" id="PRO_5022752413" evidence="1">
    <location>
        <begin position="19"/>
        <end position="251"/>
    </location>
</feature>
<evidence type="ECO:0000313" key="3">
    <source>
        <dbReference type="Proteomes" id="UP000308652"/>
    </source>
</evidence>
<dbReference type="SUPFAM" id="SSF53474">
    <property type="entry name" value="alpha/beta-Hydrolases"/>
    <property type="match status" value="1"/>
</dbReference>
<dbReference type="OrthoDB" id="2498029at2759"/>
<reference evidence="2 3" key="1">
    <citation type="journal article" date="2019" name="Nat. Ecol. Evol.">
        <title>Megaphylogeny resolves global patterns of mushroom evolution.</title>
        <authorList>
            <person name="Varga T."/>
            <person name="Krizsan K."/>
            <person name="Foldi C."/>
            <person name="Dima B."/>
            <person name="Sanchez-Garcia M."/>
            <person name="Sanchez-Ramirez S."/>
            <person name="Szollosi G.J."/>
            <person name="Szarkandi J.G."/>
            <person name="Papp V."/>
            <person name="Albert L."/>
            <person name="Andreopoulos W."/>
            <person name="Angelini C."/>
            <person name="Antonin V."/>
            <person name="Barry K.W."/>
            <person name="Bougher N.L."/>
            <person name="Buchanan P."/>
            <person name="Buyck B."/>
            <person name="Bense V."/>
            <person name="Catcheside P."/>
            <person name="Chovatia M."/>
            <person name="Cooper J."/>
            <person name="Damon W."/>
            <person name="Desjardin D."/>
            <person name="Finy P."/>
            <person name="Geml J."/>
            <person name="Haridas S."/>
            <person name="Hughes K."/>
            <person name="Justo A."/>
            <person name="Karasinski D."/>
            <person name="Kautmanova I."/>
            <person name="Kiss B."/>
            <person name="Kocsube S."/>
            <person name="Kotiranta H."/>
            <person name="LaButti K.M."/>
            <person name="Lechner B.E."/>
            <person name="Liimatainen K."/>
            <person name="Lipzen A."/>
            <person name="Lukacs Z."/>
            <person name="Mihaltcheva S."/>
            <person name="Morgado L.N."/>
            <person name="Niskanen T."/>
            <person name="Noordeloos M.E."/>
            <person name="Ohm R.A."/>
            <person name="Ortiz-Santana B."/>
            <person name="Ovrebo C."/>
            <person name="Racz N."/>
            <person name="Riley R."/>
            <person name="Savchenko A."/>
            <person name="Shiryaev A."/>
            <person name="Soop K."/>
            <person name="Spirin V."/>
            <person name="Szebenyi C."/>
            <person name="Tomsovsky M."/>
            <person name="Tulloss R.E."/>
            <person name="Uehling J."/>
            <person name="Grigoriev I.V."/>
            <person name="Vagvolgyi C."/>
            <person name="Papp T."/>
            <person name="Martin F.M."/>
            <person name="Miettinen O."/>
            <person name="Hibbett D.S."/>
            <person name="Nagy L.G."/>
        </authorList>
    </citation>
    <scope>NUCLEOTIDE SEQUENCE [LARGE SCALE GENOMIC DNA]</scope>
    <source>
        <strain evidence="2 3">CBS 166.37</strain>
    </source>
</reference>
<dbReference type="EMBL" id="ML213630">
    <property type="protein sequence ID" value="TFK34603.1"/>
    <property type="molecule type" value="Genomic_DNA"/>
</dbReference>
<dbReference type="Proteomes" id="UP000308652">
    <property type="component" value="Unassembled WGS sequence"/>
</dbReference>
<dbReference type="AlphaFoldDB" id="A0A5C3LQL2"/>
<evidence type="ECO:0000313" key="2">
    <source>
        <dbReference type="EMBL" id="TFK34603.1"/>
    </source>
</evidence>
<organism evidence="2 3">
    <name type="scientific">Crucibulum laeve</name>
    <dbReference type="NCBI Taxonomy" id="68775"/>
    <lineage>
        <taxon>Eukaryota</taxon>
        <taxon>Fungi</taxon>
        <taxon>Dikarya</taxon>
        <taxon>Basidiomycota</taxon>
        <taxon>Agaricomycotina</taxon>
        <taxon>Agaricomycetes</taxon>
        <taxon>Agaricomycetidae</taxon>
        <taxon>Agaricales</taxon>
        <taxon>Agaricineae</taxon>
        <taxon>Nidulariaceae</taxon>
        <taxon>Crucibulum</taxon>
    </lineage>
</organism>
<proteinExistence type="predicted"/>
<sequence length="251" mass="28390">MGIRYLDLLSCWYFSIFALQISNLPSLTTRAHGLSSNKSMSLATYVEAFVSIRYVCLVFDYRRWGLSDGIPRDVLRVQEQLDGYRTVIKYARQQAEFDPHRVVVIYEHAIYAFQPSVNAFAVIAQCPYTGTMPLFDAEPVYIPVGTQPGRVGVMTTPGSEDGLWAICPEQRSIPRYKPYSRAADIQCPILVVAPLEDNLCTMEGIHKIKNTSRAEVFETVKAGHFEVYPGQLYYDASIVSQITFLRRNVPV</sequence>
<protein>
    <submittedName>
        <fullName evidence="2">Alpha/Beta hydrolase protein</fullName>
    </submittedName>
</protein>
<dbReference type="InterPro" id="IPR029058">
    <property type="entry name" value="AB_hydrolase_fold"/>
</dbReference>
<feature type="signal peptide" evidence="1">
    <location>
        <begin position="1"/>
        <end position="18"/>
    </location>
</feature>